<dbReference type="GO" id="GO:0016787">
    <property type="term" value="F:hydrolase activity"/>
    <property type="evidence" value="ECO:0007669"/>
    <property type="project" value="UniProtKB-KW"/>
</dbReference>
<keyword evidence="3" id="KW-1185">Reference proteome</keyword>
<evidence type="ECO:0000313" key="3">
    <source>
        <dbReference type="Proteomes" id="UP000275473"/>
    </source>
</evidence>
<evidence type="ECO:0000313" key="2">
    <source>
        <dbReference type="EMBL" id="RNF40175.1"/>
    </source>
</evidence>
<organism evidence="2 3">
    <name type="scientific">Planococcus salinus</name>
    <dbReference type="NCBI Taxonomy" id="1848460"/>
    <lineage>
        <taxon>Bacteria</taxon>
        <taxon>Bacillati</taxon>
        <taxon>Bacillota</taxon>
        <taxon>Bacilli</taxon>
        <taxon>Bacillales</taxon>
        <taxon>Caryophanaceae</taxon>
        <taxon>Planococcus</taxon>
    </lineage>
</organism>
<sequence>MTGKTHITGGIAASLAFAQITDYDPAILLLTGVVGSLLPDICHGGSKMGRTFPLLSKTINMIFGHRTFTHSLLFLFLVNLLLQTFITNDSVIAGLMVGMASHLLLDMVTKNGIKLFFPWKLTVRSPITATTGGHAEYAVFAVLSLLSVYFGYDVFMSYLAGARH</sequence>
<keyword evidence="2" id="KW-0378">Hydrolase</keyword>
<feature type="transmembrane region" description="Helical" evidence="1">
    <location>
        <begin position="134"/>
        <end position="152"/>
    </location>
</feature>
<keyword evidence="1" id="KW-0472">Membrane</keyword>
<name>A0A3M8P8Z8_9BACL</name>
<dbReference type="InterPro" id="IPR007404">
    <property type="entry name" value="YdjM-like"/>
</dbReference>
<accession>A0A3M8P8Z8</accession>
<dbReference type="Proteomes" id="UP000275473">
    <property type="component" value="Unassembled WGS sequence"/>
</dbReference>
<proteinExistence type="predicted"/>
<dbReference type="RefSeq" id="WP_123164684.1">
    <property type="nucleotide sequence ID" value="NZ_RIAX01000003.1"/>
</dbReference>
<comment type="caution">
    <text evidence="2">The sequence shown here is derived from an EMBL/GenBank/DDBJ whole genome shotgun (WGS) entry which is preliminary data.</text>
</comment>
<protein>
    <submittedName>
        <fullName evidence="2">Metal-dependent hydrolase</fullName>
    </submittedName>
</protein>
<dbReference type="AlphaFoldDB" id="A0A3M8P8Z8"/>
<dbReference type="PANTHER" id="PTHR35531">
    <property type="entry name" value="INNER MEMBRANE PROTEIN YBCI-RELATED"/>
    <property type="match status" value="1"/>
</dbReference>
<dbReference type="EMBL" id="RIAX01000003">
    <property type="protein sequence ID" value="RNF40175.1"/>
    <property type="molecule type" value="Genomic_DNA"/>
</dbReference>
<evidence type="ECO:0000256" key="1">
    <source>
        <dbReference type="SAM" id="Phobius"/>
    </source>
</evidence>
<gene>
    <name evidence="2" type="ORF">EEX84_05925</name>
</gene>
<dbReference type="OrthoDB" id="5459053at2"/>
<dbReference type="Pfam" id="PF04307">
    <property type="entry name" value="YdjM"/>
    <property type="match status" value="1"/>
</dbReference>
<dbReference type="PANTHER" id="PTHR35531:SF1">
    <property type="entry name" value="INNER MEMBRANE PROTEIN YBCI-RELATED"/>
    <property type="match status" value="1"/>
</dbReference>
<keyword evidence="1" id="KW-1133">Transmembrane helix</keyword>
<feature type="transmembrane region" description="Helical" evidence="1">
    <location>
        <begin position="67"/>
        <end position="86"/>
    </location>
</feature>
<reference evidence="2 3" key="1">
    <citation type="journal article" date="2018" name="Int. J. Syst. Evol. Microbiol.">
        <title>Planococcus salinus sp. nov., a moderately halophilic bacterium isolated from a saline-alkali soil.</title>
        <authorList>
            <person name="Gan L."/>
        </authorList>
    </citation>
    <scope>NUCLEOTIDE SEQUENCE [LARGE SCALE GENOMIC DNA]</scope>
    <source>
        <strain evidence="2 3">LCB217</strain>
    </source>
</reference>
<keyword evidence="1" id="KW-0812">Transmembrane</keyword>